<evidence type="ECO:0008006" key="3">
    <source>
        <dbReference type="Google" id="ProtNLM"/>
    </source>
</evidence>
<keyword evidence="2" id="KW-1185">Reference proteome</keyword>
<reference evidence="1 2" key="1">
    <citation type="journal article" date="2012" name="Appl. Environ. Microbiol.">
        <title>Genome Sequence of Thermotolerant Bacillus methanolicus: Features and Regulation Related to Methylotrophy and Production of L-Lysine and L-Glutamate from Methanol.</title>
        <authorList>
            <person name="Heggeset T.M."/>
            <person name="Krog A."/>
            <person name="Balzer S."/>
            <person name="Wentzel A."/>
            <person name="Ellingsen T.E."/>
            <person name="Brautaset T."/>
        </authorList>
    </citation>
    <scope>NUCLEOTIDE SEQUENCE [LARGE SCALE GENOMIC DNA]</scope>
    <source>
        <strain evidence="1 2">PB1</strain>
    </source>
</reference>
<dbReference type="EMBL" id="AFEU01000003">
    <property type="protein sequence ID" value="EIJ78638.1"/>
    <property type="molecule type" value="Genomic_DNA"/>
</dbReference>
<proteinExistence type="predicted"/>
<sequence length="178" mass="20388">MFGRKKRPAYEIIFPFWQGQIGYPYYFPVPGIDFSTRRIVPITGLNQPMYWNPYAHQQQFVPAMNPMHPSYGNLQNNANPYNGQQSYSNILFQNPLQPAEEGYSQPYSQQINPYPVNPYPKFQFMAKQPSGVQSIMNSFKNQDGTIDFNKMINTTSQMMNAVSQVSSMIKGLGGMFKA</sequence>
<dbReference type="InterPro" id="IPR025555">
    <property type="entry name" value="YppG"/>
</dbReference>
<evidence type="ECO:0000313" key="1">
    <source>
        <dbReference type="EMBL" id="EIJ78638.1"/>
    </source>
</evidence>
<gene>
    <name evidence="1" type="ORF">PB1_13809</name>
</gene>
<organism evidence="1 2">
    <name type="scientific">Bacillus methanolicus PB1</name>
    <dbReference type="NCBI Taxonomy" id="997296"/>
    <lineage>
        <taxon>Bacteria</taxon>
        <taxon>Bacillati</taxon>
        <taxon>Bacillota</taxon>
        <taxon>Bacilli</taxon>
        <taxon>Bacillales</taxon>
        <taxon>Bacillaceae</taxon>
        <taxon>Bacillus</taxon>
    </lineage>
</organism>
<dbReference type="OrthoDB" id="2456726at2"/>
<dbReference type="eggNOG" id="ENOG50309P6">
    <property type="taxonomic scope" value="Bacteria"/>
</dbReference>
<accession>I3DWL7</accession>
<dbReference type="Pfam" id="PF14179">
    <property type="entry name" value="YppG"/>
    <property type="match status" value="1"/>
</dbReference>
<dbReference type="Proteomes" id="UP000010523">
    <property type="component" value="Unassembled WGS sequence"/>
</dbReference>
<dbReference type="AlphaFoldDB" id="I3DWL7"/>
<dbReference type="PATRIC" id="fig|997296.3.peg.2916"/>
<protein>
    <recommendedName>
        <fullName evidence="3">Spore coat protein</fullName>
    </recommendedName>
</protein>
<evidence type="ECO:0000313" key="2">
    <source>
        <dbReference type="Proteomes" id="UP000010523"/>
    </source>
</evidence>
<comment type="caution">
    <text evidence="1">The sequence shown here is derived from an EMBL/GenBank/DDBJ whole genome shotgun (WGS) entry which is preliminary data.</text>
</comment>
<name>I3DWL7_BACMT</name>
<dbReference type="RefSeq" id="WP_004437270.1">
    <property type="nucleotide sequence ID" value="NZ_AFEU01000003.1"/>
</dbReference>